<proteinExistence type="inferred from homology"/>
<dbReference type="PRINTS" id="PR00369">
    <property type="entry name" value="FLAVODOXIN"/>
</dbReference>
<dbReference type="Pfam" id="PF00258">
    <property type="entry name" value="Flavodoxin_1"/>
    <property type="match status" value="1"/>
</dbReference>
<dbReference type="InterPro" id="IPR008254">
    <property type="entry name" value="Flavodoxin/NO_synth"/>
</dbReference>
<dbReference type="PRINTS" id="PR00397">
    <property type="entry name" value="SIROHAEM"/>
</dbReference>
<evidence type="ECO:0000256" key="1">
    <source>
        <dbReference type="ARBA" id="ARBA00001929"/>
    </source>
</evidence>
<dbReference type="EMBL" id="JANBQB010000193">
    <property type="protein sequence ID" value="KAJ1979937.1"/>
    <property type="molecule type" value="Genomic_DNA"/>
</dbReference>
<dbReference type="NCBIfam" id="NF010029">
    <property type="entry name" value="PRK13504.1"/>
    <property type="match status" value="1"/>
</dbReference>
<dbReference type="GO" id="GO:0019344">
    <property type="term" value="P:cysteine biosynthetic process"/>
    <property type="evidence" value="ECO:0007669"/>
    <property type="project" value="UniProtKB-KW"/>
</dbReference>
<dbReference type="GO" id="GO:0046872">
    <property type="term" value="F:metal ion binding"/>
    <property type="evidence" value="ECO:0007669"/>
    <property type="project" value="UniProtKB-KW"/>
</dbReference>
<dbReference type="PROSITE" id="PS00365">
    <property type="entry name" value="NIR_SIR"/>
    <property type="match status" value="1"/>
</dbReference>
<keyword evidence="14" id="KW-0198">Cysteine biosynthesis</keyword>
<dbReference type="FunFam" id="3.40.50.360:FF:000016">
    <property type="entry name" value="Sulfite reductase subunit beta"/>
    <property type="match status" value="1"/>
</dbReference>
<evidence type="ECO:0000256" key="4">
    <source>
        <dbReference type="ARBA" id="ARBA00010429"/>
    </source>
</evidence>
<dbReference type="InterPro" id="IPR005117">
    <property type="entry name" value="NiRdtase/SiRdtase_haem-b_fer"/>
</dbReference>
<dbReference type="SUPFAM" id="SSF55124">
    <property type="entry name" value="Nitrite/Sulfite reductase N-terminal domain-like"/>
    <property type="match status" value="2"/>
</dbReference>
<dbReference type="InterPro" id="IPR011786">
    <property type="entry name" value="CysI"/>
</dbReference>
<evidence type="ECO:0000256" key="11">
    <source>
        <dbReference type="ARBA" id="ARBA00023002"/>
    </source>
</evidence>
<dbReference type="PROSITE" id="PS50902">
    <property type="entry name" value="FLAVODOXIN_LIKE"/>
    <property type="match status" value="1"/>
</dbReference>
<dbReference type="InterPro" id="IPR006067">
    <property type="entry name" value="NO2/SO3_Rdtase_4Fe4S_dom"/>
</dbReference>
<dbReference type="SUPFAM" id="SSF52218">
    <property type="entry name" value="Flavoproteins"/>
    <property type="match status" value="1"/>
</dbReference>
<dbReference type="OrthoDB" id="1688044at2759"/>
<feature type="domain" description="Flavodoxin-like" evidence="16">
    <location>
        <begin position="779"/>
        <end position="928"/>
    </location>
</feature>
<dbReference type="PANTHER" id="PTHR11493">
    <property type="entry name" value="SULFITE REDUCTASE [NADPH] SUBUNIT BETA-RELATED"/>
    <property type="match status" value="1"/>
</dbReference>
<dbReference type="GO" id="GO:0004783">
    <property type="term" value="F:sulfite reductase (NADPH) activity"/>
    <property type="evidence" value="ECO:0007669"/>
    <property type="project" value="UniProtKB-EC"/>
</dbReference>
<dbReference type="GO" id="GO:0051539">
    <property type="term" value="F:4 iron, 4 sulfur cluster binding"/>
    <property type="evidence" value="ECO:0007669"/>
    <property type="project" value="UniProtKB-KW"/>
</dbReference>
<evidence type="ECO:0000256" key="13">
    <source>
        <dbReference type="ARBA" id="ARBA00023014"/>
    </source>
</evidence>
<dbReference type="InterPro" id="IPR001094">
    <property type="entry name" value="Flavdoxin-like"/>
</dbReference>
<evidence type="ECO:0000256" key="3">
    <source>
        <dbReference type="ARBA" id="ARBA00004774"/>
    </source>
</evidence>
<comment type="pathway">
    <text evidence="3">Sulfur metabolism; hydrogen sulfide biosynthesis; hydrogen sulfide from sulfite (NADPH route): step 1/1.</text>
</comment>
<dbReference type="Proteomes" id="UP001151582">
    <property type="component" value="Unassembled WGS sequence"/>
</dbReference>
<dbReference type="InterPro" id="IPR002880">
    <property type="entry name" value="Pyrv_Fd/Flavodoxin_OxRdtase_N"/>
</dbReference>
<keyword evidence="6" id="KW-0004">4Fe-4S</keyword>
<dbReference type="GO" id="GO:0000103">
    <property type="term" value="P:sulfate assimilation"/>
    <property type="evidence" value="ECO:0007669"/>
    <property type="project" value="TreeGrafter"/>
</dbReference>
<sequence>MPVVTAERPLLEVTSAQASALAVSVLNHEVVVVNVPETAAVLAQLRQTSTTQTSHGLRIHPVLPHQGPATVLLERLHAVGPDTVVSLYTPSRLLTAMIPQLHTLAHQQLPCVIHVVPDLVGPDSNTVATAWSSLLAVRDAGCALILSDGRDVQQVHDLTAVSTRVAYQTRVPVIHGWTTPATALWPHDQRGTVQQLPVTGPFTVFRSGSPETLEAEAKELQTDSHPLPTTALPTAAFTSSYGTFSASLSQSIVQAFDESVQLLENAQYAIVERTGALQPTTVYVSFLNAQAQVDTRRDAIVSVRLVRPFPALALVRQLYPQAERVVVLDPSHELSHQWGPLYLHTVDAVHSDLWGQIHSQDSQTPAPGVVAQRLEPISASLPPSAAADHQPLRDAVESIPYTKLLTDLFHARLDVTNAADTTSIWGAPDSEATRPSYGFGKMVSTLRQRNAFVSQIRNQLQDPATAQQLRPELYRPLAAWVQALTSKPSDSSATNPATAIAAGEQVKSCLDTSTGITDLTAAERDLVNKLQSHASFLVPQSSWIVGADAWAYDLGGSGIHHVIASGLNVNMLVLDTVPYSDRHHSRWQNRRKKDIGLYAMSYGGVYVASVAIYSSYTQVLQALMEADAFPGPAVVLAYLPQPAASVFNAQALPLGSVESVDGSVALPFSGFSALEALKESKLAVDNGYWPLYRWQPAITSQLQPTFHLDSERIKADLQKFLDRENRMALVARQTPQVPEAMAQPLHHNLLAQHRQAQAQAKEAFWKLTQGLQQAQGPALLVLSASDNGNGDDVAKRVYRNGLRRGLAARHLAMDDFSIEDMGLETNVVLVVSTAGQGEFPTNGREFWKALAAASDINLSDTHYAVFGLGDSHYWPREEDYIYYNKPAKDLDDRLEVLGGRRLLPVGLGDDQDVDGFETAFATWEPELWKALNADRINQDIAVEEEVKVTDDQNKVNSNFLRGTIAQGLADTSTGALAESDTKLTKFHGIYQQDDRDLREGRTQEGLEPAYSFMVRVRLPAGTATPQQWLDMDALSESHANGSLKITTRQTFQLHGVVKANLKGTIQGINRSLMDTLAACGDVNRNVICNAAPYQSAIHYQVWKFSQKLSEHLLPQTSAYHEIWLDDKLVAGNAVNDVEPLYGPNYLPRKFKVAVAVPPSNDVDVFAHDLGFIPILENPAGLAAQTPAMATTAEPQRILGYNVTVGGGMGMAHNNKKTYPRLADLLGFCTPDQAVDVAEKVMLVQRDHGDRVNRKHARMKYTIDDHGLPWFREQVEARLGYKLDAARPFQFTENGDRYGWMRGNPGEWHFGMFIQNGRVVDRPGYPLKSGLRELAKVHKGYFRMTCNQGLVIASVPDDQVDTVKQLLTRYKLDNVDHSGLRLNSMACVALPTCALAMAESERYLPSLMTHIEEILSEAGLRDDAITIRMTGCPNGCARPYIAEIALVGKAPGAYNLYLGGGFAGQRLNKLYAESLGEAQILDALRPLIKAYAIERTEGEHFGDYVIRVGAVKETTHGTNFHA</sequence>
<dbReference type="Gene3D" id="3.30.413.10">
    <property type="entry name" value="Sulfite Reductase Hemoprotein, domain 1"/>
    <property type="match status" value="2"/>
</dbReference>
<evidence type="ECO:0000313" key="18">
    <source>
        <dbReference type="Proteomes" id="UP001151582"/>
    </source>
</evidence>
<gene>
    <name evidence="17" type="primary">MET5</name>
    <name evidence="17" type="ORF">H4R34_002639</name>
</gene>
<comment type="caution">
    <text evidence="17">The sequence shown here is derived from an EMBL/GenBank/DDBJ whole genome shotgun (WGS) entry which is preliminary data.</text>
</comment>
<dbReference type="Pfam" id="PF03460">
    <property type="entry name" value="NIR_SIR_ferr"/>
    <property type="match status" value="2"/>
</dbReference>
<dbReference type="Pfam" id="PF01855">
    <property type="entry name" value="POR_N"/>
    <property type="match status" value="1"/>
</dbReference>
<keyword evidence="8" id="KW-0349">Heme</keyword>
<evidence type="ECO:0000256" key="12">
    <source>
        <dbReference type="ARBA" id="ARBA00023004"/>
    </source>
</evidence>
<dbReference type="Gene3D" id="3.40.50.360">
    <property type="match status" value="1"/>
</dbReference>
<dbReference type="EC" id="1.8.1.2" evidence="5"/>
<dbReference type="NCBIfam" id="TIGR02041">
    <property type="entry name" value="CysI"/>
    <property type="match status" value="1"/>
</dbReference>
<dbReference type="SUPFAM" id="SSF56014">
    <property type="entry name" value="Nitrite and sulphite reductase 4Fe-4S domain-like"/>
    <property type="match status" value="2"/>
</dbReference>
<dbReference type="FunFam" id="3.30.413.10:FF:000003">
    <property type="entry name" value="Sulfite reductase [NADPH] hemoprotein beta-component"/>
    <property type="match status" value="1"/>
</dbReference>
<dbReference type="Pfam" id="PF01077">
    <property type="entry name" value="NIR_SIR"/>
    <property type="match status" value="1"/>
</dbReference>
<comment type="cofactor">
    <cofactor evidence="2">
        <name>[4Fe-4S] cluster</name>
        <dbReference type="ChEBI" id="CHEBI:49883"/>
    </cofactor>
</comment>
<dbReference type="Gene3D" id="3.40.50.970">
    <property type="match status" value="2"/>
</dbReference>
<accession>A0A9W8EDD7</accession>
<protein>
    <recommendedName>
        <fullName evidence="5">assimilatory sulfite reductase (NADPH)</fullName>
        <ecNumber evidence="5">1.8.1.2</ecNumber>
    </recommendedName>
</protein>
<dbReference type="FunFam" id="3.30.413.10:FF:000004">
    <property type="entry name" value="Sulfite reductase [NADPH] hemoprotein beta-component"/>
    <property type="match status" value="1"/>
</dbReference>
<evidence type="ECO:0000259" key="16">
    <source>
        <dbReference type="PROSITE" id="PS50902"/>
    </source>
</evidence>
<dbReference type="Gene3D" id="3.40.50.920">
    <property type="match status" value="1"/>
</dbReference>
<dbReference type="SUPFAM" id="SSF52518">
    <property type="entry name" value="Thiamin diphosphate-binding fold (THDP-binding)"/>
    <property type="match status" value="2"/>
</dbReference>
<dbReference type="InterPro" id="IPR029039">
    <property type="entry name" value="Flavoprotein-like_sf"/>
</dbReference>
<comment type="catalytic activity">
    <reaction evidence="15">
        <text>hydrogen sulfide + 3 NADP(+) + 3 H2O = sulfite + 3 NADPH + 4 H(+)</text>
        <dbReference type="Rhea" id="RHEA:13801"/>
        <dbReference type="ChEBI" id="CHEBI:15377"/>
        <dbReference type="ChEBI" id="CHEBI:15378"/>
        <dbReference type="ChEBI" id="CHEBI:17359"/>
        <dbReference type="ChEBI" id="CHEBI:29919"/>
        <dbReference type="ChEBI" id="CHEBI:57783"/>
        <dbReference type="ChEBI" id="CHEBI:58349"/>
        <dbReference type="EC" id="1.8.1.2"/>
    </reaction>
</comment>
<dbReference type="SUPFAM" id="SSF52922">
    <property type="entry name" value="TK C-terminal domain-like"/>
    <property type="match status" value="1"/>
</dbReference>
<evidence type="ECO:0000256" key="7">
    <source>
        <dbReference type="ARBA" id="ARBA00022605"/>
    </source>
</evidence>
<dbReference type="InterPro" id="IPR029061">
    <property type="entry name" value="THDP-binding"/>
</dbReference>
<evidence type="ECO:0000256" key="9">
    <source>
        <dbReference type="ARBA" id="ARBA00022723"/>
    </source>
</evidence>
<keyword evidence="10" id="KW-0521">NADP</keyword>
<name>A0A9W8EDD7_9FUNG</name>
<evidence type="ECO:0000256" key="10">
    <source>
        <dbReference type="ARBA" id="ARBA00022857"/>
    </source>
</evidence>
<keyword evidence="7" id="KW-0028">Amino-acid biosynthesis</keyword>
<dbReference type="InterPro" id="IPR045169">
    <property type="entry name" value="NO2/SO3_Rdtase_4Fe4S_prot"/>
</dbReference>
<evidence type="ECO:0000256" key="15">
    <source>
        <dbReference type="ARBA" id="ARBA00052219"/>
    </source>
</evidence>
<dbReference type="GO" id="GO:0050311">
    <property type="term" value="F:sulfite reductase (ferredoxin) activity"/>
    <property type="evidence" value="ECO:0007669"/>
    <property type="project" value="TreeGrafter"/>
</dbReference>
<comment type="cofactor">
    <cofactor evidence="1">
        <name>siroheme</name>
        <dbReference type="ChEBI" id="CHEBI:60052"/>
    </cofactor>
</comment>
<dbReference type="InterPro" id="IPR045854">
    <property type="entry name" value="NO2/SO3_Rdtase_4Fe4S_sf"/>
</dbReference>
<dbReference type="InterPro" id="IPR006066">
    <property type="entry name" value="NO2/SO3_Rdtase_FeS/sirohaem_BS"/>
</dbReference>
<dbReference type="GO" id="GO:0050661">
    <property type="term" value="F:NADP binding"/>
    <property type="evidence" value="ECO:0007669"/>
    <property type="project" value="InterPro"/>
</dbReference>
<keyword evidence="13" id="KW-0411">Iron-sulfur</keyword>
<dbReference type="GO" id="GO:0010181">
    <property type="term" value="F:FMN binding"/>
    <property type="evidence" value="ECO:0007669"/>
    <property type="project" value="InterPro"/>
</dbReference>
<dbReference type="HAMAP" id="MF_01540">
    <property type="entry name" value="CysI"/>
    <property type="match status" value="1"/>
</dbReference>
<dbReference type="PANTHER" id="PTHR11493:SF47">
    <property type="entry name" value="SULFITE REDUCTASE [NADPH] SUBUNIT BETA"/>
    <property type="match status" value="1"/>
</dbReference>
<evidence type="ECO:0000256" key="8">
    <source>
        <dbReference type="ARBA" id="ARBA00022617"/>
    </source>
</evidence>
<evidence type="ECO:0000256" key="5">
    <source>
        <dbReference type="ARBA" id="ARBA00012604"/>
    </source>
</evidence>
<keyword evidence="18" id="KW-1185">Reference proteome</keyword>
<dbReference type="GO" id="GO:0020037">
    <property type="term" value="F:heme binding"/>
    <property type="evidence" value="ECO:0007669"/>
    <property type="project" value="InterPro"/>
</dbReference>
<dbReference type="GO" id="GO:0009337">
    <property type="term" value="C:sulfite reductase complex (NADPH)"/>
    <property type="evidence" value="ECO:0007669"/>
    <property type="project" value="InterPro"/>
</dbReference>
<keyword evidence="9" id="KW-0479">Metal-binding</keyword>
<keyword evidence="12" id="KW-0408">Iron</keyword>
<keyword evidence="11 17" id="KW-0560">Oxidoreductase</keyword>
<reference evidence="17" key="1">
    <citation type="submission" date="2022-07" db="EMBL/GenBank/DDBJ databases">
        <title>Phylogenomic reconstructions and comparative analyses of Kickxellomycotina fungi.</title>
        <authorList>
            <person name="Reynolds N.K."/>
            <person name="Stajich J.E."/>
            <person name="Barry K."/>
            <person name="Grigoriev I.V."/>
            <person name="Crous P."/>
            <person name="Smith M.E."/>
        </authorList>
    </citation>
    <scope>NUCLEOTIDE SEQUENCE</scope>
    <source>
        <strain evidence="17">RSA 567</strain>
    </source>
</reference>
<evidence type="ECO:0000256" key="14">
    <source>
        <dbReference type="ARBA" id="ARBA00023192"/>
    </source>
</evidence>
<comment type="similarity">
    <text evidence="4">Belongs to the nitrite and sulfite reductase 4Fe-4S domain family.</text>
</comment>
<organism evidence="17 18">
    <name type="scientific">Dimargaris verticillata</name>
    <dbReference type="NCBI Taxonomy" id="2761393"/>
    <lineage>
        <taxon>Eukaryota</taxon>
        <taxon>Fungi</taxon>
        <taxon>Fungi incertae sedis</taxon>
        <taxon>Zoopagomycota</taxon>
        <taxon>Kickxellomycotina</taxon>
        <taxon>Dimargaritomycetes</taxon>
        <taxon>Dimargaritales</taxon>
        <taxon>Dimargaritaceae</taxon>
        <taxon>Dimargaris</taxon>
    </lineage>
</organism>
<dbReference type="InterPro" id="IPR009014">
    <property type="entry name" value="Transketo_C/PFOR_II"/>
</dbReference>
<dbReference type="InterPro" id="IPR036136">
    <property type="entry name" value="Nit/Sulf_reduc_fer-like_dom_sf"/>
</dbReference>
<evidence type="ECO:0000313" key="17">
    <source>
        <dbReference type="EMBL" id="KAJ1979937.1"/>
    </source>
</evidence>
<evidence type="ECO:0000256" key="2">
    <source>
        <dbReference type="ARBA" id="ARBA00001966"/>
    </source>
</evidence>
<evidence type="ECO:0000256" key="6">
    <source>
        <dbReference type="ARBA" id="ARBA00022485"/>
    </source>
</evidence>